<evidence type="ECO:0000256" key="1">
    <source>
        <dbReference type="SAM" id="MobiDB-lite"/>
    </source>
</evidence>
<keyword evidence="2" id="KW-0812">Transmembrane</keyword>
<reference evidence="4 5" key="1">
    <citation type="submission" date="2019-05" db="EMBL/GenBank/DDBJ databases">
        <title>Genome sequence of Cellulomonas hominis strain CS1.</title>
        <authorList>
            <person name="Belmont J."/>
            <person name="Maclea K.S."/>
        </authorList>
    </citation>
    <scope>NUCLEOTIDE SEQUENCE [LARGE SCALE GENOMIC DNA]</scope>
    <source>
        <strain evidence="4 5">CS1</strain>
    </source>
</reference>
<dbReference type="EMBL" id="SZYE01000034">
    <property type="protein sequence ID" value="TKR24317.1"/>
    <property type="molecule type" value="Genomic_DNA"/>
</dbReference>
<dbReference type="RefSeq" id="WP_154728906.1">
    <property type="nucleotide sequence ID" value="NZ_SZYE01000034.1"/>
</dbReference>
<gene>
    <name evidence="4" type="ORF">FA014_06610</name>
</gene>
<evidence type="ECO:0000313" key="4">
    <source>
        <dbReference type="EMBL" id="TKR24317.1"/>
    </source>
</evidence>
<sequence length="175" mass="17428">MSTPNQPQDPYSAPDGQGSGDQSGSVPPYPGSTPASGDPYGQAGQAGGVPQYGAYAGGDQGQGGYGQPAYPGGGAQGYGAGFYPKNNLAVWSLVLGIVGFFVCSILTSIPGIIVGSKAKQAVARGEANNGSLANAGYIVSWVVTALGVVGIIIFIILLATGGFAAYLDTVNNSTY</sequence>
<evidence type="ECO:0000313" key="5">
    <source>
        <dbReference type="Proteomes" id="UP000308121"/>
    </source>
</evidence>
<accession>A0A7Z8K128</accession>
<comment type="caution">
    <text evidence="4">The sequence shown here is derived from an EMBL/GenBank/DDBJ whole genome shotgun (WGS) entry which is preliminary data.</text>
</comment>
<dbReference type="InterPro" id="IPR025241">
    <property type="entry name" value="DUF4190"/>
</dbReference>
<feature type="domain" description="DUF4190" evidence="3">
    <location>
        <begin position="88"/>
        <end position="149"/>
    </location>
</feature>
<evidence type="ECO:0000259" key="3">
    <source>
        <dbReference type="Pfam" id="PF13828"/>
    </source>
</evidence>
<dbReference type="OrthoDB" id="4829526at2"/>
<proteinExistence type="predicted"/>
<keyword evidence="2" id="KW-0472">Membrane</keyword>
<dbReference type="Pfam" id="PF13828">
    <property type="entry name" value="DUF4190"/>
    <property type="match status" value="1"/>
</dbReference>
<protein>
    <submittedName>
        <fullName evidence="4">DUF4190 domain-containing protein</fullName>
    </submittedName>
</protein>
<feature type="region of interest" description="Disordered" evidence="1">
    <location>
        <begin position="1"/>
        <end position="45"/>
    </location>
</feature>
<organism evidence="4 5">
    <name type="scientific">Cellulomonas hominis</name>
    <dbReference type="NCBI Taxonomy" id="156981"/>
    <lineage>
        <taxon>Bacteria</taxon>
        <taxon>Bacillati</taxon>
        <taxon>Actinomycetota</taxon>
        <taxon>Actinomycetes</taxon>
        <taxon>Micrococcales</taxon>
        <taxon>Cellulomonadaceae</taxon>
        <taxon>Cellulomonas</taxon>
    </lineage>
</organism>
<dbReference type="Proteomes" id="UP000308121">
    <property type="component" value="Unassembled WGS sequence"/>
</dbReference>
<evidence type="ECO:0000256" key="2">
    <source>
        <dbReference type="SAM" id="Phobius"/>
    </source>
</evidence>
<dbReference type="AlphaFoldDB" id="A0A7Z8K128"/>
<name>A0A7Z8K128_9CELL</name>
<keyword evidence="2" id="KW-1133">Transmembrane helix</keyword>
<feature type="transmembrane region" description="Helical" evidence="2">
    <location>
        <begin position="88"/>
        <end position="114"/>
    </location>
</feature>
<feature type="transmembrane region" description="Helical" evidence="2">
    <location>
        <begin position="135"/>
        <end position="167"/>
    </location>
</feature>